<sequence>MGIKVSMIIPSYNRYPQNLLTLFSLQNQTFNPSNLEVIFVDDGSTDLTSKIVKAFHPPFSFHYIRCEKNNGRSKARNIGIKKATGEIIIFLDAEMIVNPDFVQNHYNHHHAHQKKVITGSLGYYSLFSFIFPELNKKDLKRIAKLVESDDIYLKRYQTFLKTNRAVQMIFQEDIDSLKFRKLAYYSQLHVDRKIISKFGEELTGFQMPWMVFLTGNVSVRKELLKSAGFFDETLQGWGFEDWELGYRLYKCGAAFAFKQNVTSYHQEHPVTSNHNWKASLKNFNLFQQKHPHIDVLVIIFILLGKYNRLEVHEILKQYKALEQKYPNRFNNFKEMIPILLKTALSHLLAGKPATNLFLKSQNYYRKKPTQYERDTIKSLGIFNQLVHAFDYLNSL</sequence>
<reference evidence="4 7" key="2">
    <citation type="submission" date="2020-07" db="EMBL/GenBank/DDBJ databases">
        <authorList>
            <person name="Feng H."/>
        </authorList>
    </citation>
    <scope>NUCLEOTIDE SEQUENCE [LARGE SCALE GENOMIC DNA]</scope>
    <source>
        <strain evidence="7">s-12</strain>
        <strain evidence="4">S-12</strain>
    </source>
</reference>
<dbReference type="InterPro" id="IPR050834">
    <property type="entry name" value="Glycosyltransf_2"/>
</dbReference>
<dbReference type="Proteomes" id="UP000570010">
    <property type="component" value="Unassembled WGS sequence"/>
</dbReference>
<comment type="caution">
    <text evidence="5">The sequence shown here is derived from an EMBL/GenBank/DDBJ whole genome shotgun (WGS) entry which is preliminary data.</text>
</comment>
<feature type="domain" description="Galactosyltransferase C-terminal" evidence="3">
    <location>
        <begin position="202"/>
        <end position="260"/>
    </location>
</feature>
<keyword evidence="1 5" id="KW-0808">Transferase</keyword>
<dbReference type="EMBL" id="JAAIWN010000031">
    <property type="protein sequence ID" value="NEY82307.1"/>
    <property type="molecule type" value="Genomic_DNA"/>
</dbReference>
<feature type="domain" description="Glycosyltransferase 2-like" evidence="2">
    <location>
        <begin position="6"/>
        <end position="131"/>
    </location>
</feature>
<evidence type="ECO:0000313" key="4">
    <source>
        <dbReference type="EMBL" id="MBA4536921.1"/>
    </source>
</evidence>
<dbReference type="Pfam" id="PF02709">
    <property type="entry name" value="Glyco_transf_7C"/>
    <property type="match status" value="1"/>
</dbReference>
<protein>
    <submittedName>
        <fullName evidence="5">Glycosyltransferase family 2 protein</fullName>
    </submittedName>
</protein>
<dbReference type="EMBL" id="JACEIO010000013">
    <property type="protein sequence ID" value="MBA4536921.1"/>
    <property type="molecule type" value="Genomic_DNA"/>
</dbReference>
<evidence type="ECO:0000256" key="1">
    <source>
        <dbReference type="ARBA" id="ARBA00022679"/>
    </source>
</evidence>
<gene>
    <name evidence="5" type="ORF">G4D64_12530</name>
    <name evidence="4" type="ORF">H1Z61_07135</name>
</gene>
<dbReference type="AlphaFoldDB" id="A0A6B3W1G1"/>
<dbReference type="GO" id="GO:0016740">
    <property type="term" value="F:transferase activity"/>
    <property type="evidence" value="ECO:0007669"/>
    <property type="project" value="UniProtKB-KW"/>
</dbReference>
<accession>A0A6B3W1G1</accession>
<dbReference type="InterPro" id="IPR029044">
    <property type="entry name" value="Nucleotide-diphossugar_trans"/>
</dbReference>
<dbReference type="PANTHER" id="PTHR43685:SF2">
    <property type="entry name" value="GLYCOSYLTRANSFERASE 2-LIKE DOMAIN-CONTAINING PROTEIN"/>
    <property type="match status" value="1"/>
</dbReference>
<dbReference type="Pfam" id="PF00535">
    <property type="entry name" value="Glycos_transf_2"/>
    <property type="match status" value="1"/>
</dbReference>
<name>A0A6B3W1G1_9BACI</name>
<reference evidence="5 6" key="1">
    <citation type="submission" date="2020-02" db="EMBL/GenBank/DDBJ databases">
        <title>Bacillus aquiflavi sp. nov., isolated from yellow water of strong flavor Chinese baijiu in Yibin region of China.</title>
        <authorList>
            <person name="Xie J."/>
        </authorList>
    </citation>
    <scope>NUCLEOTIDE SEQUENCE [LARGE SCALE GENOMIC DNA]</scope>
    <source>
        <strain evidence="5 6">3H-10</strain>
    </source>
</reference>
<organism evidence="5 6">
    <name type="scientific">Bacillus aquiflavi</name>
    <dbReference type="NCBI Taxonomy" id="2672567"/>
    <lineage>
        <taxon>Bacteria</taxon>
        <taxon>Bacillati</taxon>
        <taxon>Bacillota</taxon>
        <taxon>Bacilli</taxon>
        <taxon>Bacillales</taxon>
        <taxon>Bacillaceae</taxon>
        <taxon>Bacillus</taxon>
    </lineage>
</organism>
<dbReference type="InterPro" id="IPR001173">
    <property type="entry name" value="Glyco_trans_2-like"/>
</dbReference>
<keyword evidence="6" id="KW-1185">Reference proteome</keyword>
<dbReference type="InterPro" id="IPR027791">
    <property type="entry name" value="Galactosyl_T_C"/>
</dbReference>
<dbReference type="Gene3D" id="3.90.550.10">
    <property type="entry name" value="Spore Coat Polysaccharide Biosynthesis Protein SpsA, Chain A"/>
    <property type="match status" value="1"/>
</dbReference>
<dbReference type="SUPFAM" id="SSF53448">
    <property type="entry name" value="Nucleotide-diphospho-sugar transferases"/>
    <property type="match status" value="1"/>
</dbReference>
<evidence type="ECO:0000313" key="6">
    <source>
        <dbReference type="Proteomes" id="UP000472971"/>
    </source>
</evidence>
<dbReference type="CDD" id="cd00761">
    <property type="entry name" value="Glyco_tranf_GTA_type"/>
    <property type="match status" value="1"/>
</dbReference>
<evidence type="ECO:0000313" key="5">
    <source>
        <dbReference type="EMBL" id="NEY82307.1"/>
    </source>
</evidence>
<dbReference type="Proteomes" id="UP000472971">
    <property type="component" value="Unassembled WGS sequence"/>
</dbReference>
<evidence type="ECO:0000259" key="3">
    <source>
        <dbReference type="Pfam" id="PF02709"/>
    </source>
</evidence>
<evidence type="ECO:0000259" key="2">
    <source>
        <dbReference type="Pfam" id="PF00535"/>
    </source>
</evidence>
<proteinExistence type="predicted"/>
<dbReference type="PANTHER" id="PTHR43685">
    <property type="entry name" value="GLYCOSYLTRANSFERASE"/>
    <property type="match status" value="1"/>
</dbReference>
<evidence type="ECO:0000313" key="7">
    <source>
        <dbReference type="Proteomes" id="UP000570010"/>
    </source>
</evidence>
<dbReference type="RefSeq" id="WP_163242702.1">
    <property type="nucleotide sequence ID" value="NZ_JAAIWN010000031.1"/>
</dbReference>